<dbReference type="InterPro" id="IPR009976">
    <property type="entry name" value="Sec10-like"/>
</dbReference>
<evidence type="ECO:0000313" key="10">
    <source>
        <dbReference type="RefSeq" id="XP_031564159.1"/>
    </source>
</evidence>
<dbReference type="PANTHER" id="PTHR12100:SF0">
    <property type="entry name" value="EXOCYST COMPLEX COMPONENT 5"/>
    <property type="match status" value="1"/>
</dbReference>
<dbReference type="GO" id="GO:0000145">
    <property type="term" value="C:exocyst"/>
    <property type="evidence" value="ECO:0007669"/>
    <property type="project" value="TreeGrafter"/>
</dbReference>
<evidence type="ECO:0000313" key="9">
    <source>
        <dbReference type="Proteomes" id="UP000515163"/>
    </source>
</evidence>
<dbReference type="KEGG" id="aten:116299621"/>
<dbReference type="AlphaFoldDB" id="A0A6P8I6D6"/>
<comment type="similarity">
    <text evidence="1">Belongs to the SEC10 family.</text>
</comment>
<feature type="domain" description="Exocyst complex component Sec10-like alpha-helical bundle" evidence="7">
    <location>
        <begin position="244"/>
        <end position="708"/>
    </location>
</feature>
<reference evidence="10" key="1">
    <citation type="submission" date="2025-08" db="UniProtKB">
        <authorList>
            <consortium name="RefSeq"/>
        </authorList>
    </citation>
    <scope>IDENTIFICATION</scope>
    <source>
        <tissue evidence="10">Tentacle</tissue>
    </source>
</reference>
<dbReference type="GO" id="GO:0006893">
    <property type="term" value="P:Golgi to plasma membrane transport"/>
    <property type="evidence" value="ECO:0007669"/>
    <property type="project" value="TreeGrafter"/>
</dbReference>
<dbReference type="Pfam" id="PF07393">
    <property type="entry name" value="Sec10_HB"/>
    <property type="match status" value="2"/>
</dbReference>
<evidence type="ECO:0000256" key="6">
    <source>
        <dbReference type="ARBA" id="ARBA00031471"/>
    </source>
</evidence>
<dbReference type="OrthoDB" id="125856at2759"/>
<feature type="domain" description="Exocyst complex component Sec10 N-terminal" evidence="8">
    <location>
        <begin position="41"/>
        <end position="150"/>
    </location>
</feature>
<keyword evidence="4" id="KW-0268">Exocytosis</keyword>
<dbReference type="InterPro" id="IPR048627">
    <property type="entry name" value="Sec10_HB"/>
</dbReference>
<evidence type="ECO:0000259" key="8">
    <source>
        <dbReference type="Pfam" id="PF20667"/>
    </source>
</evidence>
<keyword evidence="5" id="KW-0175">Coiled coil</keyword>
<dbReference type="GO" id="GO:0006887">
    <property type="term" value="P:exocytosis"/>
    <property type="evidence" value="ECO:0007669"/>
    <property type="project" value="UniProtKB-KW"/>
</dbReference>
<keyword evidence="3" id="KW-0813">Transport</keyword>
<accession>A0A6P8I6D6</accession>
<dbReference type="GeneID" id="116299621"/>
<name>A0A6P8I6D6_ACTTE</name>
<dbReference type="Proteomes" id="UP000515163">
    <property type="component" value="Unplaced"/>
</dbReference>
<proteinExistence type="inferred from homology"/>
<dbReference type="InParanoid" id="A0A6P8I6D6"/>
<keyword evidence="9" id="KW-1185">Reference proteome</keyword>
<dbReference type="RefSeq" id="XP_031564159.1">
    <property type="nucleotide sequence ID" value="XM_031708299.1"/>
</dbReference>
<evidence type="ECO:0000256" key="5">
    <source>
        <dbReference type="ARBA" id="ARBA00023054"/>
    </source>
</evidence>
<protein>
    <recommendedName>
        <fullName evidence="2">Exocyst complex component 5</fullName>
    </recommendedName>
    <alternativeName>
        <fullName evidence="6">Exocyst complex component Sec10</fullName>
    </alternativeName>
</protein>
<feature type="domain" description="Exocyst complex component Sec10-like alpha-helical bundle" evidence="7">
    <location>
        <begin position="158"/>
        <end position="237"/>
    </location>
</feature>
<evidence type="ECO:0000256" key="4">
    <source>
        <dbReference type="ARBA" id="ARBA00022483"/>
    </source>
</evidence>
<dbReference type="PANTHER" id="PTHR12100">
    <property type="entry name" value="SEC10"/>
    <property type="match status" value="1"/>
</dbReference>
<dbReference type="FunCoup" id="A0A6P8I6D6">
    <property type="interactions" value="2914"/>
</dbReference>
<dbReference type="Pfam" id="PF20667">
    <property type="entry name" value="Sec10_N"/>
    <property type="match status" value="1"/>
</dbReference>
<organism evidence="9 10">
    <name type="scientific">Actinia tenebrosa</name>
    <name type="common">Australian red waratah sea anemone</name>
    <dbReference type="NCBI Taxonomy" id="6105"/>
    <lineage>
        <taxon>Eukaryota</taxon>
        <taxon>Metazoa</taxon>
        <taxon>Cnidaria</taxon>
        <taxon>Anthozoa</taxon>
        <taxon>Hexacorallia</taxon>
        <taxon>Actiniaria</taxon>
        <taxon>Actiniidae</taxon>
        <taxon>Actinia</taxon>
    </lineage>
</organism>
<evidence type="ECO:0000256" key="3">
    <source>
        <dbReference type="ARBA" id="ARBA00022448"/>
    </source>
</evidence>
<evidence type="ECO:0000256" key="2">
    <source>
        <dbReference type="ARBA" id="ARBA00017524"/>
    </source>
</evidence>
<gene>
    <name evidence="10" type="primary">LOC116299621</name>
</gene>
<evidence type="ECO:0000259" key="7">
    <source>
        <dbReference type="Pfam" id="PF07393"/>
    </source>
</evidence>
<sequence length="711" mass="81512">MATLEDFEEAFDSYEYVERLASTVDGGGSKGGAEAFNPINLSQVFQRTIQELCALDEKMQGRINKLEELCIKEQEEHKQRAIDLESSYKIAAGYFQELDDRINYVATKVVHLGDQLEGINAPRSRSLEAQELMKYFEEFATQDKLTSKVFTDADQIHEAANIIQKLSIIAQELPSDRFEDVKDKIQDHYNKVEANLIRQFKHAHHEGNVEKMRAYAETLLPFKGYSQCIDTFIDQCQKGQFHSADVFQAAIPLCENVHTLIKDVFGHNAEAVMGKLVQNIHEGVFQKHVQSKLVNFGFDKEQSLKNLFTLYVKAKDTSKKMSEYKLGSDSNFIERLRKNLFSEYLSRYISTEIDHLKEKSTLILDRYYNSITHQKKERPTATGLLLTQELQRRMPVRLQGTPTEVSKETYLSQDVAVSLLQENKTALKRCELLSNPSDLASNAYAIYQKLLDNLCIDHIDYALDLALQGLPPPDPRSEVDTVYFEVVDQANGIFHLLEKHFTDCIIRLVGSSPVYSECVRRKKEVMEIMESKLDTGIDRVLTSLVGYVRYILNSEQKKTDFKPEESGPNDNYFRCTPACAKSCKFICSQHERIREALDGKNLEAVLTEFGTRIHRLLFEHLQQFTFSSDGGMRAICDINEYRKCMKEFKVPLLVSLFETLHQLVNLFIVMPDNLKQVCGGDLLASLDKSVLHQFIQLRADYRTSKLQRIVV</sequence>
<dbReference type="InterPro" id="IPR048625">
    <property type="entry name" value="Sec10_N"/>
</dbReference>
<evidence type="ECO:0000256" key="1">
    <source>
        <dbReference type="ARBA" id="ARBA00006572"/>
    </source>
</evidence>